<gene>
    <name evidence="1" type="ORF">KC222_14700</name>
</gene>
<dbReference type="Proteomes" id="UP000686327">
    <property type="component" value="Unassembled WGS sequence"/>
</dbReference>
<keyword evidence="2" id="KW-1185">Reference proteome</keyword>
<protein>
    <submittedName>
        <fullName evidence="1">Phage tail protein</fullName>
    </submittedName>
</protein>
<comment type="caution">
    <text evidence="1">The sequence shown here is derived from an EMBL/GenBank/DDBJ whole genome shotgun (WGS) entry which is preliminary data.</text>
</comment>
<dbReference type="Pfam" id="PF05939">
    <property type="entry name" value="Phage_min_tail"/>
    <property type="match status" value="1"/>
</dbReference>
<name>A0ABS6DJK3_9ENTR</name>
<dbReference type="EMBL" id="JAGRYU010000025">
    <property type="protein sequence ID" value="MBU4683260.1"/>
    <property type="molecule type" value="Genomic_DNA"/>
</dbReference>
<proteinExistence type="predicted"/>
<reference evidence="2" key="2">
    <citation type="submission" date="2023-07" db="EMBL/GenBank/DDBJ databases">
        <title>Cedecea davisae an AmpC producer and its therapeutic implications.</title>
        <authorList>
            <person name="Notter J."/>
        </authorList>
    </citation>
    <scope>NUCLEOTIDE SEQUENCE [LARGE SCALE GENOMIC DNA]</scope>
    <source>
        <strain evidence="2">1</strain>
    </source>
</reference>
<evidence type="ECO:0000313" key="2">
    <source>
        <dbReference type="Proteomes" id="UP000686327"/>
    </source>
</evidence>
<reference evidence="1 2" key="1">
    <citation type="submission" date="2021-04" db="EMBL/GenBank/DDBJ databases">
        <authorList>
            <person name="Seiffert S.N."/>
        </authorList>
    </citation>
    <scope>NUCLEOTIDE SEQUENCE [LARGE SCALE GENOMIC DNA]</scope>
    <source>
        <strain evidence="1 2">1</strain>
    </source>
</reference>
<sequence length="118" mass="13199">MAIDTFTWPTQIASQPATEYNRTIRQIQFGDGYSQVSENGINSEKIKFSYSYRGPLATAKAIRDFCRQHCTRSFIWTPPHGEKGLYRAAPDSIKLVPNGKKQATISVTFEQSFSAGGM</sequence>
<dbReference type="RefSeq" id="WP_216376298.1">
    <property type="nucleotide sequence ID" value="NZ_JAGRYT010000014.1"/>
</dbReference>
<accession>A0ABS6DJK3</accession>
<organism evidence="1 2">
    <name type="scientific">Cedecea davisae</name>
    <dbReference type="NCBI Taxonomy" id="158484"/>
    <lineage>
        <taxon>Bacteria</taxon>
        <taxon>Pseudomonadati</taxon>
        <taxon>Pseudomonadota</taxon>
        <taxon>Gammaproteobacteria</taxon>
        <taxon>Enterobacterales</taxon>
        <taxon>Enterobacteriaceae</taxon>
        <taxon>Cedecea</taxon>
    </lineage>
</organism>
<evidence type="ECO:0000313" key="1">
    <source>
        <dbReference type="EMBL" id="MBU4683260.1"/>
    </source>
</evidence>
<dbReference type="InterPro" id="IPR010265">
    <property type="entry name" value="Phage_lambda_TipM"/>
</dbReference>